<accession>A0A431VSE9</accession>
<reference evidence="2 3" key="1">
    <citation type="submission" date="2018-12" db="EMBL/GenBank/DDBJ databases">
        <title>Bacillus yapensis draft genome sequence.</title>
        <authorList>
            <person name="Yu L."/>
            <person name="Xu X."/>
            <person name="Tang X."/>
        </authorList>
    </citation>
    <scope>NUCLEOTIDE SEQUENCE [LARGE SCALE GENOMIC DNA]</scope>
    <source>
        <strain evidence="2 3">XXST-01</strain>
    </source>
</reference>
<dbReference type="SMART" id="SM00471">
    <property type="entry name" value="HDc"/>
    <property type="match status" value="1"/>
</dbReference>
<organism evidence="2 3">
    <name type="scientific">Bacillus yapensis</name>
    <dbReference type="NCBI Taxonomy" id="2492960"/>
    <lineage>
        <taxon>Bacteria</taxon>
        <taxon>Bacillati</taxon>
        <taxon>Bacillota</taxon>
        <taxon>Bacilli</taxon>
        <taxon>Bacillales</taxon>
        <taxon>Bacillaceae</taxon>
        <taxon>Bacillus</taxon>
    </lineage>
</organism>
<evidence type="ECO:0000259" key="1">
    <source>
        <dbReference type="PROSITE" id="PS51832"/>
    </source>
</evidence>
<dbReference type="Pfam" id="PF13487">
    <property type="entry name" value="HD_5"/>
    <property type="match status" value="1"/>
</dbReference>
<evidence type="ECO:0000313" key="2">
    <source>
        <dbReference type="EMBL" id="RTR26064.1"/>
    </source>
</evidence>
<proteinExistence type="predicted"/>
<dbReference type="AlphaFoldDB" id="A0A431VSE9"/>
<dbReference type="PROSITE" id="PS51832">
    <property type="entry name" value="HD_GYP"/>
    <property type="match status" value="1"/>
</dbReference>
<gene>
    <name evidence="2" type="ORF">EKG37_22135</name>
</gene>
<evidence type="ECO:0000313" key="3">
    <source>
        <dbReference type="Proteomes" id="UP000271374"/>
    </source>
</evidence>
<dbReference type="Proteomes" id="UP000271374">
    <property type="component" value="Unassembled WGS sequence"/>
</dbReference>
<dbReference type="CDD" id="cd00077">
    <property type="entry name" value="HDc"/>
    <property type="match status" value="1"/>
</dbReference>
<dbReference type="EMBL" id="RXNT01000027">
    <property type="protein sequence ID" value="RTR26064.1"/>
    <property type="molecule type" value="Genomic_DNA"/>
</dbReference>
<dbReference type="PANTHER" id="PTHR43155">
    <property type="entry name" value="CYCLIC DI-GMP PHOSPHODIESTERASE PA4108-RELATED"/>
    <property type="match status" value="1"/>
</dbReference>
<dbReference type="Gene3D" id="1.10.3210.10">
    <property type="entry name" value="Hypothetical protein af1432"/>
    <property type="match status" value="1"/>
</dbReference>
<feature type="domain" description="HD-GYP" evidence="1">
    <location>
        <begin position="124"/>
        <end position="319"/>
    </location>
</feature>
<comment type="caution">
    <text evidence="2">The sequence shown here is derived from an EMBL/GenBank/DDBJ whole genome shotgun (WGS) entry which is preliminary data.</text>
</comment>
<dbReference type="InterPro" id="IPR003607">
    <property type="entry name" value="HD/PDEase_dom"/>
</dbReference>
<protein>
    <submittedName>
        <fullName evidence="2">HD-GYP domain-containing protein</fullName>
    </submittedName>
</protein>
<dbReference type="SUPFAM" id="SSF109604">
    <property type="entry name" value="HD-domain/PDEase-like"/>
    <property type="match status" value="1"/>
</dbReference>
<sequence>MRVHIQELQEGCILTEDVVSLTNRPIIPNKTILTDELIELLKAFLIREVKVQKTLVTGLPFVPSEVIEEEKEQVQQNVTTGKTTNLADAFLSATRDYKKEFTQWQSGLSPDLAKVRSILLPLIEQLDTQSGEIFLFHHLSTEKEYLFQHSIAVGLISAFIGKKLNYSKGDIVQLGLAGCLADCGMAKISPQILNKMGALSSYEFEEIKKHPTYSYKMIQNSPLLRDAAKIAIFQHHERLDGTGYPLGESKKIHPFAKIIAVADTFHAMTSARLYRKKQSPFRVLEKIIEDNFGKFDIASIKALQSGIMNFSIGSKVKLSDGQTAEIVFIEEKSPTRPLIKLVESQTIIQLEKHRDVFIDEVIKS</sequence>
<dbReference type="InterPro" id="IPR037522">
    <property type="entry name" value="HD_GYP_dom"/>
</dbReference>
<dbReference type="OrthoDB" id="9759601at2"/>
<keyword evidence="3" id="KW-1185">Reference proteome</keyword>
<dbReference type="RefSeq" id="WP_126410938.1">
    <property type="nucleotide sequence ID" value="NZ_RXNT01000027.1"/>
</dbReference>
<name>A0A431VSE9_9BACI</name>
<dbReference type="PANTHER" id="PTHR43155:SF2">
    <property type="entry name" value="CYCLIC DI-GMP PHOSPHODIESTERASE PA4108"/>
    <property type="match status" value="1"/>
</dbReference>